<dbReference type="EMBL" id="MG271984">
    <property type="protein sequence ID" value="AUG72311.1"/>
    <property type="molecule type" value="Genomic_DNA"/>
</dbReference>
<evidence type="ECO:0000313" key="2">
    <source>
        <dbReference type="Proteomes" id="UP000242696"/>
    </source>
</evidence>
<evidence type="ECO:0000313" key="1">
    <source>
        <dbReference type="EMBL" id="AUG72311.1"/>
    </source>
</evidence>
<dbReference type="KEGG" id="vg:35414703"/>
<organism evidence="1">
    <name type="scientific">black bullhead herpesvirus</name>
    <dbReference type="NCBI Taxonomy" id="508441"/>
    <lineage>
        <taxon>Viruses</taxon>
        <taxon>Duplodnaviria</taxon>
        <taxon>Heunggongvirae</taxon>
        <taxon>Peploviricota</taxon>
        <taxon>Herviviricetes</taxon>
        <taxon>Herpesvirales</taxon>
        <taxon>Alloherpesviridae</taxon>
        <taxon>Ictavirus</taxon>
        <taxon>Ictavirus ictaluridallo2</taxon>
    </lineage>
</organism>
<dbReference type="GeneID" id="35414703"/>
<dbReference type="Proteomes" id="UP000242696">
    <property type="component" value="Segment"/>
</dbReference>
<sequence length="1178" mass="131875">MAAEVSQWNFITDRLPISDDYVPMFLFFSKKDLLDPKTGEFGFRSLKPFQRILLRLMCWLTRTFKGSVYLCYMEQLFIGSQIMTIPPALRCSLSNDIVMVFLLNKKELSGDSGSANATLLNILFKDDLDNNLRYKDRVVHAVKKLICHYLMLISKEVLYTSSNNIDQESDLTGMVDWTTSNYRMGGVDKKVVGYYGGMLFRLPVGNTEKFSAMTLFSAAARYFIGGDRDLGGSQVDPEFAIWTTVSKFFSPGASPVFRAFTQCNETAPVLDFLDRLLAAERTVLTGDLLLFRYDLDDLFSIHNFNAFEEVSLYGYPHLEVPPNKVMTLDDHVKAAIASGIITNGNPPSALEKAAGRVIYPHLTPIIGLGDAVDRSIQGSDKLLILNLKIELFRNILLKNATKIPVEPISTIYTKIQKLLLRESTPARALAHQLPTGFVCSLKSPDITPRFMDTYLLKEMFVKHVGCTRCGQAVTEFSYIIYNTAPRWKQSRIMLVNYTRPGQGKTFTNSVIMELLAPVGEIFEELSNFTATSFKYTARSIGKIMFMDDVGFTSEQQKTISREDNIIQNHFKCMLDKGYTNNNVTQWDNEAHKYGTAKIISIQNIGFIWNTNTLAPFGGALRDRSVILGPEPTKKKIIAKGETQITNTLAENGLTELATTLFLRQQLIQTIIYTLTDMGGVSNKHSDFLIEVLTVLGNHYPTFQAGNRSIARDMFKILDLAYADTIRVAITAVLDLWLPPWTVPPEIKDGELVTDYLTRLDQARRTAMDEMDLAAIVIEVLAQINVFLPSSIVQTATISFNQETGSIVSRVCEFLVLAMAHKHLEMTIGEHGTIVINRPHSLDPHFENDISGIFKVAKGIMMLRGNDRVKLVHGLKARENGVSEIIFDGALMLELYKSAKPGVFADLWDQLIGAFTATDDKTIWFLPESMETINTLRLFATLGIKGVFGELDTTRFQIHRDFAGLDTEIFRRELDRDSAVDGFISVDMRDRAINLEPYAKEMGGLDPSVITRDGVHVSFLDASFHATTIKRFGVGFINIPGIATRFTHCRAATFALGDEIKLCKTKPSIPIKVSGWEYELAGQVYKDYTHATIDDPVTHLSSYLCATTPATGLVKDDAYLVRLSETLGRVTYEDLYRRSPVEYATTTAPGAPTADVTTKKRRISDDGLDLAIKIRRLVS</sequence>
<protein>
    <submittedName>
        <fullName evidence="1">ORF56</fullName>
    </submittedName>
</protein>
<name>A0A2H5AJI7_9VIRU</name>
<keyword evidence="2" id="KW-1185">Reference proteome</keyword>
<dbReference type="OrthoDB" id="29402at10239"/>
<proteinExistence type="predicted"/>
<reference evidence="1" key="1">
    <citation type="journal article" date="2018" name="Arch. Virol.">
        <title>Complete genome sequence and analysis of ictalurid herpesvirus 2.</title>
        <authorList>
            <person name="Borzak R."/>
            <person name="Haluk T."/>
            <person name="Bartha D."/>
            <person name="Doszpoly A."/>
        </authorList>
    </citation>
    <scope>NUCLEOTIDE SEQUENCE</scope>
    <source>
        <strain evidence="1">760/94</strain>
    </source>
</reference>
<dbReference type="RefSeq" id="YP_009447883.1">
    <property type="nucleotide sequence ID" value="NC_036579.1"/>
</dbReference>
<accession>A0A2H5AJI7</accession>